<dbReference type="RefSeq" id="WP_161023906.1">
    <property type="nucleotide sequence ID" value="NZ_WWCJ01000001.1"/>
</dbReference>
<name>A0A6N9HCP1_9BURK</name>
<keyword evidence="1" id="KW-0732">Signal</keyword>
<feature type="chain" id="PRO_5027105940" description="Lipoprotein" evidence="1">
    <location>
        <begin position="21"/>
        <end position="218"/>
    </location>
</feature>
<organism evidence="2 3">
    <name type="scientific">Pseudoduganella guangdongensis</name>
    <dbReference type="NCBI Taxonomy" id="2692179"/>
    <lineage>
        <taxon>Bacteria</taxon>
        <taxon>Pseudomonadati</taxon>
        <taxon>Pseudomonadota</taxon>
        <taxon>Betaproteobacteria</taxon>
        <taxon>Burkholderiales</taxon>
        <taxon>Oxalobacteraceae</taxon>
        <taxon>Telluria group</taxon>
        <taxon>Pseudoduganella</taxon>
    </lineage>
</organism>
<dbReference type="PROSITE" id="PS51257">
    <property type="entry name" value="PROKAR_LIPOPROTEIN"/>
    <property type="match status" value="1"/>
</dbReference>
<feature type="signal peptide" evidence="1">
    <location>
        <begin position="1"/>
        <end position="20"/>
    </location>
</feature>
<evidence type="ECO:0000313" key="3">
    <source>
        <dbReference type="Proteomes" id="UP000448575"/>
    </source>
</evidence>
<evidence type="ECO:0000256" key="1">
    <source>
        <dbReference type="SAM" id="SignalP"/>
    </source>
</evidence>
<evidence type="ECO:0008006" key="4">
    <source>
        <dbReference type="Google" id="ProtNLM"/>
    </source>
</evidence>
<reference evidence="2 3" key="1">
    <citation type="submission" date="2019-12" db="EMBL/GenBank/DDBJ databases">
        <title>Novel species isolated from a subtropical stream in China.</title>
        <authorList>
            <person name="Lu H."/>
        </authorList>
    </citation>
    <scope>NUCLEOTIDE SEQUENCE [LARGE SCALE GENOMIC DNA]</scope>
    <source>
        <strain evidence="2 3">DS3</strain>
    </source>
</reference>
<protein>
    <recommendedName>
        <fullName evidence="4">Lipoprotein</fullName>
    </recommendedName>
</protein>
<gene>
    <name evidence="2" type="ORF">GTP41_02250</name>
</gene>
<dbReference type="EMBL" id="WWCJ01000001">
    <property type="protein sequence ID" value="MYN00912.1"/>
    <property type="molecule type" value="Genomic_DNA"/>
</dbReference>
<proteinExistence type="predicted"/>
<keyword evidence="3" id="KW-1185">Reference proteome</keyword>
<dbReference type="Proteomes" id="UP000448575">
    <property type="component" value="Unassembled WGS sequence"/>
</dbReference>
<evidence type="ECO:0000313" key="2">
    <source>
        <dbReference type="EMBL" id="MYN00912.1"/>
    </source>
</evidence>
<comment type="caution">
    <text evidence="2">The sequence shown here is derived from an EMBL/GenBank/DDBJ whole genome shotgun (WGS) entry which is preliminary data.</text>
</comment>
<sequence length="218" mass="23022">MKKIAFAVAVAALFSGCATIQNIPMDPAYSMALKGQSVVVTARAEKPSFSAMTAGKAAFALVGAALMIKEGNAIINDNDVPDPAVAIRDALAKHLAETRNMSVAPALNVNTDDAQQLVAAANGSAKYVLDVQTTGWMFAYFPTDWTHYRVMHGAQARLIDVDSKKVIAAGSCARMPESNTNAPTYDELVNNKAAGLKKELAIATEECIATLKKSMLAS</sequence>
<dbReference type="AlphaFoldDB" id="A0A6N9HCP1"/>
<accession>A0A6N9HCP1</accession>